<gene>
    <name evidence="2" type="ORF">METZ01_LOCUS398076</name>
</gene>
<dbReference type="Pfam" id="PF08993">
    <property type="entry name" value="T4_Gp59_N"/>
    <property type="match status" value="1"/>
</dbReference>
<feature type="domain" description="Bacteriophage T4 Gp59 helicase assembly protein N-terminal" evidence="1">
    <location>
        <begin position="2"/>
        <end position="55"/>
    </location>
</feature>
<dbReference type="InterPro" id="IPR015085">
    <property type="entry name" value="Phage_T4_Gp59_N"/>
</dbReference>
<dbReference type="SUPFAM" id="SSF48493">
    <property type="entry name" value="gene 59 helicase assembly protein"/>
    <property type="match status" value="1"/>
</dbReference>
<evidence type="ECO:0000313" key="2">
    <source>
        <dbReference type="EMBL" id="SVD45222.1"/>
    </source>
</evidence>
<protein>
    <recommendedName>
        <fullName evidence="1">Bacteriophage T4 Gp59 helicase assembly protein N-terminal domain-containing protein</fullName>
    </recommendedName>
</protein>
<feature type="non-terminal residue" evidence="2">
    <location>
        <position position="56"/>
    </location>
</feature>
<dbReference type="InterPro" id="IPR023197">
    <property type="entry name" value="Phage_T4_Gp59_dom_sf"/>
</dbReference>
<dbReference type="AlphaFoldDB" id="A0A382VF97"/>
<organism evidence="2">
    <name type="scientific">marine metagenome</name>
    <dbReference type="NCBI Taxonomy" id="408172"/>
    <lineage>
        <taxon>unclassified sequences</taxon>
        <taxon>metagenomes</taxon>
        <taxon>ecological metagenomes</taxon>
    </lineage>
</organism>
<proteinExistence type="predicted"/>
<sequence>VKLHFTSEHFDMTKGTGGVKCKETTFNKRQDCHFFERLSRKYRSSELLGLFVSHFV</sequence>
<feature type="non-terminal residue" evidence="2">
    <location>
        <position position="1"/>
    </location>
</feature>
<evidence type="ECO:0000259" key="1">
    <source>
        <dbReference type="Pfam" id="PF08993"/>
    </source>
</evidence>
<name>A0A382VF97_9ZZZZ</name>
<dbReference type="EMBL" id="UINC01151549">
    <property type="protein sequence ID" value="SVD45222.1"/>
    <property type="molecule type" value="Genomic_DNA"/>
</dbReference>
<reference evidence="2" key="1">
    <citation type="submission" date="2018-05" db="EMBL/GenBank/DDBJ databases">
        <authorList>
            <person name="Lanie J.A."/>
            <person name="Ng W.-L."/>
            <person name="Kazmierczak K.M."/>
            <person name="Andrzejewski T.M."/>
            <person name="Davidsen T.M."/>
            <person name="Wayne K.J."/>
            <person name="Tettelin H."/>
            <person name="Glass J.I."/>
            <person name="Rusch D."/>
            <person name="Podicherti R."/>
            <person name="Tsui H.-C.T."/>
            <person name="Winkler M.E."/>
        </authorList>
    </citation>
    <scope>NUCLEOTIDE SEQUENCE</scope>
</reference>
<dbReference type="Gene3D" id="1.10.8.60">
    <property type="match status" value="1"/>
</dbReference>
<accession>A0A382VF97</accession>